<keyword evidence="4" id="KW-0597">Phosphoprotein</keyword>
<evidence type="ECO:0000256" key="14">
    <source>
        <dbReference type="ARBA" id="ARBA00026104"/>
    </source>
</evidence>
<dbReference type="InterPro" id="IPR002921">
    <property type="entry name" value="Fungal_lipase-type"/>
</dbReference>
<evidence type="ECO:0000256" key="4">
    <source>
        <dbReference type="ARBA" id="ARBA00022553"/>
    </source>
</evidence>
<evidence type="ECO:0000256" key="6">
    <source>
        <dbReference type="ARBA" id="ARBA00022723"/>
    </source>
</evidence>
<reference evidence="18 19" key="1">
    <citation type="journal article" date="2015" name="Plant Cell">
        <title>Oil accumulation by the oleaginous diatom Fistulifera solaris as revealed by the genome and transcriptome.</title>
        <authorList>
            <person name="Tanaka T."/>
            <person name="Maeda Y."/>
            <person name="Veluchamy A."/>
            <person name="Tanaka M."/>
            <person name="Abida H."/>
            <person name="Marechal E."/>
            <person name="Bowler C."/>
            <person name="Muto M."/>
            <person name="Sunaga Y."/>
            <person name="Tanaka M."/>
            <person name="Yoshino T."/>
            <person name="Taniguchi T."/>
            <person name="Fukuda Y."/>
            <person name="Nemoto M."/>
            <person name="Matsumoto M."/>
            <person name="Wong P.S."/>
            <person name="Aburatani S."/>
            <person name="Fujibuchi W."/>
        </authorList>
    </citation>
    <scope>NUCLEOTIDE SEQUENCE [LARGE SCALE GENOMIC DNA]</scope>
    <source>
        <strain evidence="18 19">JPCC DA0580</strain>
    </source>
</reference>
<dbReference type="EMBL" id="BDSP01000278">
    <property type="protein sequence ID" value="GAX28689.1"/>
    <property type="molecule type" value="Genomic_DNA"/>
</dbReference>
<comment type="catalytic activity">
    <reaction evidence="13">
        <text>a 1,2-diacyl-sn-glycerol + H2O = a 2-acylglycerol + a fatty acid + H(+)</text>
        <dbReference type="Rhea" id="RHEA:33275"/>
        <dbReference type="ChEBI" id="CHEBI:15377"/>
        <dbReference type="ChEBI" id="CHEBI:15378"/>
        <dbReference type="ChEBI" id="CHEBI:17389"/>
        <dbReference type="ChEBI" id="CHEBI:17815"/>
        <dbReference type="ChEBI" id="CHEBI:28868"/>
        <dbReference type="EC" id="3.1.1.116"/>
    </reaction>
    <physiologicalReaction direction="left-to-right" evidence="13">
        <dbReference type="Rhea" id="RHEA:33276"/>
    </physiologicalReaction>
</comment>
<evidence type="ECO:0000256" key="13">
    <source>
        <dbReference type="ARBA" id="ARBA00024531"/>
    </source>
</evidence>
<dbReference type="AlphaFoldDB" id="A0A1Z5KQY0"/>
<feature type="domain" description="Fungal lipase-type" evidence="17">
    <location>
        <begin position="330"/>
        <end position="461"/>
    </location>
</feature>
<dbReference type="GO" id="GO:0005886">
    <property type="term" value="C:plasma membrane"/>
    <property type="evidence" value="ECO:0007669"/>
    <property type="project" value="UniProtKB-SubCell"/>
</dbReference>
<dbReference type="Proteomes" id="UP000198406">
    <property type="component" value="Unassembled WGS sequence"/>
</dbReference>
<keyword evidence="9" id="KW-0442">Lipid degradation</keyword>
<dbReference type="PANTHER" id="PTHR45792">
    <property type="entry name" value="DIACYLGLYCEROL LIPASE HOMOLOG-RELATED"/>
    <property type="match status" value="1"/>
</dbReference>
<gene>
    <name evidence="18" type="ORF">FisN_33Hh035</name>
</gene>
<keyword evidence="7" id="KW-0378">Hydrolase</keyword>
<keyword evidence="10 16" id="KW-1133">Transmembrane helix</keyword>
<dbReference type="InParanoid" id="A0A1Z5KQY0"/>
<comment type="subcellular location">
    <subcellularLocation>
        <location evidence="2">Cell membrane</location>
        <topology evidence="2">Multi-pass membrane protein</topology>
    </subcellularLocation>
</comment>
<accession>A0A1Z5KQY0</accession>
<evidence type="ECO:0000313" key="18">
    <source>
        <dbReference type="EMBL" id="GAX28689.1"/>
    </source>
</evidence>
<dbReference type="Gene3D" id="3.40.50.1820">
    <property type="entry name" value="alpha/beta hydrolase"/>
    <property type="match status" value="1"/>
</dbReference>
<dbReference type="InterPro" id="IPR052214">
    <property type="entry name" value="DAG_Lipase-Related"/>
</dbReference>
<feature type="compositionally biased region" description="Basic and acidic residues" evidence="15">
    <location>
        <begin position="128"/>
        <end position="140"/>
    </location>
</feature>
<keyword evidence="11" id="KW-0443">Lipid metabolism</keyword>
<dbReference type="InterPro" id="IPR029058">
    <property type="entry name" value="AB_hydrolase_fold"/>
</dbReference>
<name>A0A1Z5KQY0_FISSO</name>
<comment type="cofactor">
    <cofactor evidence="1">
        <name>Ca(2+)</name>
        <dbReference type="ChEBI" id="CHEBI:29108"/>
    </cofactor>
</comment>
<keyword evidence="3" id="KW-1003">Cell membrane</keyword>
<evidence type="ECO:0000256" key="10">
    <source>
        <dbReference type="ARBA" id="ARBA00022989"/>
    </source>
</evidence>
<evidence type="ECO:0000256" key="8">
    <source>
        <dbReference type="ARBA" id="ARBA00022837"/>
    </source>
</evidence>
<dbReference type="EC" id="3.1.1.116" evidence="14"/>
<evidence type="ECO:0000256" key="11">
    <source>
        <dbReference type="ARBA" id="ARBA00023098"/>
    </source>
</evidence>
<evidence type="ECO:0000313" key="19">
    <source>
        <dbReference type="Proteomes" id="UP000198406"/>
    </source>
</evidence>
<evidence type="ECO:0000256" key="15">
    <source>
        <dbReference type="SAM" id="MobiDB-lite"/>
    </source>
</evidence>
<evidence type="ECO:0000256" key="7">
    <source>
        <dbReference type="ARBA" id="ARBA00022801"/>
    </source>
</evidence>
<keyword evidence="8" id="KW-0106">Calcium</keyword>
<dbReference type="OrthoDB" id="40415at2759"/>
<feature type="transmembrane region" description="Helical" evidence="16">
    <location>
        <begin position="21"/>
        <end position="43"/>
    </location>
</feature>
<protein>
    <recommendedName>
        <fullName evidence="14">sn-1-specific diacylglycerol lipase</fullName>
        <ecNumber evidence="14">3.1.1.116</ecNumber>
    </recommendedName>
</protein>
<keyword evidence="12 16" id="KW-0472">Membrane</keyword>
<comment type="caution">
    <text evidence="18">The sequence shown here is derived from an EMBL/GenBank/DDBJ whole genome shotgun (WGS) entry which is preliminary data.</text>
</comment>
<dbReference type="GO" id="GO:0016298">
    <property type="term" value="F:lipase activity"/>
    <property type="evidence" value="ECO:0007669"/>
    <property type="project" value="TreeGrafter"/>
</dbReference>
<proteinExistence type="predicted"/>
<dbReference type="GO" id="GO:0046340">
    <property type="term" value="P:diacylglycerol catabolic process"/>
    <property type="evidence" value="ECO:0007669"/>
    <property type="project" value="TreeGrafter"/>
</dbReference>
<keyword evidence="5 16" id="KW-0812">Transmembrane</keyword>
<organism evidence="18 19">
    <name type="scientific">Fistulifera solaris</name>
    <name type="common">Oleaginous diatom</name>
    <dbReference type="NCBI Taxonomy" id="1519565"/>
    <lineage>
        <taxon>Eukaryota</taxon>
        <taxon>Sar</taxon>
        <taxon>Stramenopiles</taxon>
        <taxon>Ochrophyta</taxon>
        <taxon>Bacillariophyta</taxon>
        <taxon>Bacillariophyceae</taxon>
        <taxon>Bacillariophycidae</taxon>
        <taxon>Naviculales</taxon>
        <taxon>Naviculaceae</taxon>
        <taxon>Fistulifera</taxon>
    </lineage>
</organism>
<evidence type="ECO:0000259" key="17">
    <source>
        <dbReference type="Pfam" id="PF01764"/>
    </source>
</evidence>
<keyword evidence="6" id="KW-0479">Metal-binding</keyword>
<evidence type="ECO:0000256" key="12">
    <source>
        <dbReference type="ARBA" id="ARBA00023136"/>
    </source>
</evidence>
<evidence type="ECO:0000256" key="2">
    <source>
        <dbReference type="ARBA" id="ARBA00004651"/>
    </source>
</evidence>
<dbReference type="GO" id="GO:0046872">
    <property type="term" value="F:metal ion binding"/>
    <property type="evidence" value="ECO:0007669"/>
    <property type="project" value="UniProtKB-KW"/>
</dbReference>
<keyword evidence="19" id="KW-1185">Reference proteome</keyword>
<evidence type="ECO:0000256" key="1">
    <source>
        <dbReference type="ARBA" id="ARBA00001913"/>
    </source>
</evidence>
<dbReference type="GO" id="GO:0019369">
    <property type="term" value="P:arachidonate metabolic process"/>
    <property type="evidence" value="ECO:0007669"/>
    <property type="project" value="TreeGrafter"/>
</dbReference>
<sequence>MHRKIDRFSDTCVVNACCIRQCFTSMWIITMTMTTLLGAFLLTARPSGGRQFSRTPFLAVGMSTAAVVPNRFRSIPYRKKNALVEPLRTYFATGGSTGRVKRDDDTNSTASTEEETLENQLPLDESERENIKKSMKDPTWRSKGKRLQRSIEQGWRRGVADVFSVAGFLSSSVTNLWSDRSQFERLQPTIQAFRDYLKTTEIDLEITKALSLRLLGNILALREIQQYLVVGDRRDEALKENASKNVPTEEESYRFMKYATAAYGNNMIRSVQIGIDGRFDSRANSMTRTLVSDHVGVPEEDIVSLDLDHDTEGYHLRHFVAVDHINQQVVLAIRGTFSFSEIVVDVAAQSRPFCGGEAHAEMANMAERVWEAARETVMKVLRSNENYELVLTGHSLGAGTACLLHILCHQDERKLVEGRNVRCFAYATPPVFSPLEFVPKSALNSCTAYIYDRDVVPFLSVDSVRHLLASLSAVGNQRPRLWQKVKVFARRSDPDEKLVKLVQEAKTKRLPPKAGAPILEIPASNVLWIQRTDESKSPDDDRISYNAKVCDPRKLSKMGIFIDGNMLQDHTLSRYEHALHFLGVGDDVKR</sequence>
<dbReference type="CDD" id="cd00519">
    <property type="entry name" value="Lipase_3"/>
    <property type="match status" value="1"/>
</dbReference>
<dbReference type="Pfam" id="PF01764">
    <property type="entry name" value="Lipase_3"/>
    <property type="match status" value="1"/>
</dbReference>
<dbReference type="SUPFAM" id="SSF53474">
    <property type="entry name" value="alpha/beta-Hydrolases"/>
    <property type="match status" value="1"/>
</dbReference>
<evidence type="ECO:0000256" key="3">
    <source>
        <dbReference type="ARBA" id="ARBA00022475"/>
    </source>
</evidence>
<evidence type="ECO:0000256" key="16">
    <source>
        <dbReference type="SAM" id="Phobius"/>
    </source>
</evidence>
<evidence type="ECO:0000256" key="9">
    <source>
        <dbReference type="ARBA" id="ARBA00022963"/>
    </source>
</evidence>
<evidence type="ECO:0000256" key="5">
    <source>
        <dbReference type="ARBA" id="ARBA00022692"/>
    </source>
</evidence>
<dbReference type="PANTHER" id="PTHR45792:SF8">
    <property type="entry name" value="DIACYLGLYCEROL LIPASE-ALPHA"/>
    <property type="match status" value="1"/>
</dbReference>
<feature type="region of interest" description="Disordered" evidence="15">
    <location>
        <begin position="95"/>
        <end position="143"/>
    </location>
</feature>